<sequence length="137" mass="14447">MSKLLSTVVVLLLGFALGTIFSGQPPAAAVAQNPVPLSSPPATIDSTVTVIEARGGRDVAGSGDLIGFSHVDDQGTQVITLVNTQKQWMAVYHIGSSGEIRLASSRAIDADFTLQLNATSPTPEEIRRLNGHPRDRD</sequence>
<dbReference type="AlphaFoldDB" id="A0A5C6A850"/>
<dbReference type="Proteomes" id="UP000316213">
    <property type="component" value="Unassembled WGS sequence"/>
</dbReference>
<name>A0A5C6A850_9BACT</name>
<keyword evidence="2" id="KW-1185">Reference proteome</keyword>
<protein>
    <submittedName>
        <fullName evidence="1">Uncharacterized protein</fullName>
    </submittedName>
</protein>
<organism evidence="1 2">
    <name type="scientific">Neorhodopirellula pilleata</name>
    <dbReference type="NCBI Taxonomy" id="2714738"/>
    <lineage>
        <taxon>Bacteria</taxon>
        <taxon>Pseudomonadati</taxon>
        <taxon>Planctomycetota</taxon>
        <taxon>Planctomycetia</taxon>
        <taxon>Pirellulales</taxon>
        <taxon>Pirellulaceae</taxon>
        <taxon>Neorhodopirellula</taxon>
    </lineage>
</organism>
<gene>
    <name evidence="1" type="ORF">Pla100_32670</name>
</gene>
<evidence type="ECO:0000313" key="1">
    <source>
        <dbReference type="EMBL" id="TWT95626.1"/>
    </source>
</evidence>
<comment type="caution">
    <text evidence="1">The sequence shown here is derived from an EMBL/GenBank/DDBJ whole genome shotgun (WGS) entry which is preliminary data.</text>
</comment>
<proteinExistence type="predicted"/>
<evidence type="ECO:0000313" key="2">
    <source>
        <dbReference type="Proteomes" id="UP000316213"/>
    </source>
</evidence>
<dbReference type="OrthoDB" id="292680at2"/>
<accession>A0A5C6A850</accession>
<dbReference type="EMBL" id="SJPM01000006">
    <property type="protein sequence ID" value="TWT95626.1"/>
    <property type="molecule type" value="Genomic_DNA"/>
</dbReference>
<reference evidence="1 2" key="1">
    <citation type="submission" date="2019-02" db="EMBL/GenBank/DDBJ databases">
        <title>Deep-cultivation of Planctomycetes and their phenomic and genomic characterization uncovers novel biology.</title>
        <authorList>
            <person name="Wiegand S."/>
            <person name="Jogler M."/>
            <person name="Boedeker C."/>
            <person name="Pinto D."/>
            <person name="Vollmers J."/>
            <person name="Rivas-Marin E."/>
            <person name="Kohn T."/>
            <person name="Peeters S.H."/>
            <person name="Heuer A."/>
            <person name="Rast P."/>
            <person name="Oberbeckmann S."/>
            <person name="Bunk B."/>
            <person name="Jeske O."/>
            <person name="Meyerdierks A."/>
            <person name="Storesund J.E."/>
            <person name="Kallscheuer N."/>
            <person name="Luecker S."/>
            <person name="Lage O.M."/>
            <person name="Pohl T."/>
            <person name="Merkel B.J."/>
            <person name="Hornburger P."/>
            <person name="Mueller R.-W."/>
            <person name="Bruemmer F."/>
            <person name="Labrenz M."/>
            <person name="Spormann A.M."/>
            <person name="Op Den Camp H."/>
            <person name="Overmann J."/>
            <person name="Amann R."/>
            <person name="Jetten M.S.M."/>
            <person name="Mascher T."/>
            <person name="Medema M.H."/>
            <person name="Devos D.P."/>
            <person name="Kaster A.-K."/>
            <person name="Ovreas L."/>
            <person name="Rohde M."/>
            <person name="Galperin M.Y."/>
            <person name="Jogler C."/>
        </authorList>
    </citation>
    <scope>NUCLEOTIDE SEQUENCE [LARGE SCALE GENOMIC DNA]</scope>
    <source>
        <strain evidence="1 2">Pla100</strain>
    </source>
</reference>
<dbReference type="RefSeq" id="WP_146578672.1">
    <property type="nucleotide sequence ID" value="NZ_SJPM01000006.1"/>
</dbReference>